<dbReference type="PANTHER" id="PTHR46268:SF27">
    <property type="entry name" value="UNIVERSAL STRESS PROTEIN RV2623"/>
    <property type="match status" value="1"/>
</dbReference>
<evidence type="ECO:0000259" key="4">
    <source>
        <dbReference type="Pfam" id="PF00582"/>
    </source>
</evidence>
<dbReference type="InterPro" id="IPR006015">
    <property type="entry name" value="Universal_stress_UspA"/>
</dbReference>
<keyword evidence="3" id="KW-0067">ATP-binding</keyword>
<evidence type="ECO:0000256" key="2">
    <source>
        <dbReference type="ARBA" id="ARBA00022741"/>
    </source>
</evidence>
<keyword evidence="2" id="KW-0547">Nucleotide-binding</keyword>
<evidence type="ECO:0000313" key="5">
    <source>
        <dbReference type="EMBL" id="RXZ85924.1"/>
    </source>
</evidence>
<dbReference type="Gene3D" id="3.40.50.620">
    <property type="entry name" value="HUPs"/>
    <property type="match status" value="2"/>
</dbReference>
<feature type="domain" description="UspA" evidence="4">
    <location>
        <begin position="12"/>
        <end position="116"/>
    </location>
</feature>
<dbReference type="OrthoDB" id="4931198at2"/>
<dbReference type="InterPro" id="IPR014729">
    <property type="entry name" value="Rossmann-like_a/b/a_fold"/>
</dbReference>
<dbReference type="Pfam" id="PF00582">
    <property type="entry name" value="Usp"/>
    <property type="match status" value="2"/>
</dbReference>
<dbReference type="SUPFAM" id="SSF52402">
    <property type="entry name" value="Adenine nucleotide alpha hydrolases-like"/>
    <property type="match status" value="2"/>
</dbReference>
<evidence type="ECO:0000256" key="3">
    <source>
        <dbReference type="ARBA" id="ARBA00022840"/>
    </source>
</evidence>
<dbReference type="PRINTS" id="PR01438">
    <property type="entry name" value="UNVRSLSTRESS"/>
</dbReference>
<dbReference type="GO" id="GO:0005524">
    <property type="term" value="F:ATP binding"/>
    <property type="evidence" value="ECO:0007669"/>
    <property type="project" value="UniProtKB-KW"/>
</dbReference>
<reference evidence="5 6" key="1">
    <citation type="submission" date="2019-01" db="EMBL/GenBank/DDBJ databases">
        <title>Agromyces.</title>
        <authorList>
            <person name="Li J."/>
        </authorList>
    </citation>
    <scope>NUCLEOTIDE SEQUENCE [LARGE SCALE GENOMIC DNA]</scope>
    <source>
        <strain evidence="5 6">DSM 23870</strain>
    </source>
</reference>
<accession>A0A4Q2M1Y2</accession>
<proteinExistence type="inferred from homology"/>
<name>A0A4Q2M1Y2_9MICO</name>
<evidence type="ECO:0000256" key="1">
    <source>
        <dbReference type="ARBA" id="ARBA00008791"/>
    </source>
</evidence>
<sequence>MRQDGVMTHTEIVVGVNRSAAALGSVEWAARRAARTGARLRVVHVIDEAIRATDNAELLLAAQSHGQRILDEALDVVRRVAPDVAVEASLEQGDTVHVFGDLAESAALLVIGSDAEGSDGRRTTEHESPKRSRGVRGIRLAAASAVPVAVIPSVDVSDRNRIVVGVDESELGGRALAFAVEEARALGATLVAVHALPVPPVSDFGLGNQSPALIVDPIDYEHIGRAALERALDGIDLDGLSVDHVVVVDEPAFAIADAARDASLVVVGSHGRTGIARLLLGSVSHGVLAHLEAPTVVVR</sequence>
<comment type="caution">
    <text evidence="5">The sequence shown here is derived from an EMBL/GenBank/DDBJ whole genome shotgun (WGS) entry which is preliminary data.</text>
</comment>
<dbReference type="InterPro" id="IPR006016">
    <property type="entry name" value="UspA"/>
</dbReference>
<dbReference type="PANTHER" id="PTHR46268">
    <property type="entry name" value="STRESS RESPONSE PROTEIN NHAX"/>
    <property type="match status" value="1"/>
</dbReference>
<feature type="domain" description="UspA" evidence="4">
    <location>
        <begin position="160"/>
        <end position="299"/>
    </location>
</feature>
<dbReference type="CDD" id="cd00293">
    <property type="entry name" value="USP-like"/>
    <property type="match status" value="1"/>
</dbReference>
<dbReference type="EMBL" id="SDPM01000006">
    <property type="protein sequence ID" value="RXZ85924.1"/>
    <property type="molecule type" value="Genomic_DNA"/>
</dbReference>
<keyword evidence="6" id="KW-1185">Reference proteome</keyword>
<comment type="similarity">
    <text evidence="1">Belongs to the universal stress protein A family.</text>
</comment>
<organism evidence="5 6">
    <name type="scientific">Agromyces atrinae</name>
    <dbReference type="NCBI Taxonomy" id="592376"/>
    <lineage>
        <taxon>Bacteria</taxon>
        <taxon>Bacillati</taxon>
        <taxon>Actinomycetota</taxon>
        <taxon>Actinomycetes</taxon>
        <taxon>Micrococcales</taxon>
        <taxon>Microbacteriaceae</taxon>
        <taxon>Agromyces</taxon>
    </lineage>
</organism>
<gene>
    <name evidence="5" type="ORF">ESP50_11945</name>
</gene>
<dbReference type="AlphaFoldDB" id="A0A4Q2M1Y2"/>
<evidence type="ECO:0000313" key="6">
    <source>
        <dbReference type="Proteomes" id="UP000292686"/>
    </source>
</evidence>
<protein>
    <submittedName>
        <fullName evidence="5">Universal stress protein</fullName>
    </submittedName>
</protein>
<dbReference type="Proteomes" id="UP000292686">
    <property type="component" value="Unassembled WGS sequence"/>
</dbReference>